<dbReference type="EMBL" id="RCHS01003197">
    <property type="protein sequence ID" value="RMX43476.1"/>
    <property type="molecule type" value="Genomic_DNA"/>
</dbReference>
<comment type="caution">
    <text evidence="1">The sequence shown here is derived from an EMBL/GenBank/DDBJ whole genome shotgun (WGS) entry which is preliminary data.</text>
</comment>
<dbReference type="Proteomes" id="UP000275408">
    <property type="component" value="Unassembled WGS sequence"/>
</dbReference>
<proteinExistence type="predicted"/>
<dbReference type="AlphaFoldDB" id="A0A3M6TQ43"/>
<sequence>MDLLSSSFTADDGFEPKPTRLSFLLTKSIKYQTERRKAVEKHSSQHRSLPMREKRQTRWFCFEAASFCKQGK</sequence>
<keyword evidence="2" id="KW-1185">Reference proteome</keyword>
<reference evidence="1 2" key="1">
    <citation type="journal article" date="2018" name="Sci. Rep.">
        <title>Comparative analysis of the Pocillopora damicornis genome highlights role of immune system in coral evolution.</title>
        <authorList>
            <person name="Cunning R."/>
            <person name="Bay R.A."/>
            <person name="Gillette P."/>
            <person name="Baker A.C."/>
            <person name="Traylor-Knowles N."/>
        </authorList>
    </citation>
    <scope>NUCLEOTIDE SEQUENCE [LARGE SCALE GENOMIC DNA]</scope>
    <source>
        <strain evidence="1">RSMAS</strain>
        <tissue evidence="1">Whole animal</tissue>
    </source>
</reference>
<evidence type="ECO:0000313" key="1">
    <source>
        <dbReference type="EMBL" id="RMX43476.1"/>
    </source>
</evidence>
<evidence type="ECO:0000313" key="2">
    <source>
        <dbReference type="Proteomes" id="UP000275408"/>
    </source>
</evidence>
<protein>
    <submittedName>
        <fullName evidence="1">Uncharacterized protein</fullName>
    </submittedName>
</protein>
<organism evidence="1 2">
    <name type="scientific">Pocillopora damicornis</name>
    <name type="common">Cauliflower coral</name>
    <name type="synonym">Millepora damicornis</name>
    <dbReference type="NCBI Taxonomy" id="46731"/>
    <lineage>
        <taxon>Eukaryota</taxon>
        <taxon>Metazoa</taxon>
        <taxon>Cnidaria</taxon>
        <taxon>Anthozoa</taxon>
        <taxon>Hexacorallia</taxon>
        <taxon>Scleractinia</taxon>
        <taxon>Astrocoeniina</taxon>
        <taxon>Pocilloporidae</taxon>
        <taxon>Pocillopora</taxon>
    </lineage>
</organism>
<name>A0A3M6TQ43_POCDA</name>
<accession>A0A3M6TQ43</accession>
<gene>
    <name evidence="1" type="ORF">pdam_00001961</name>
</gene>